<keyword evidence="2" id="KW-0285">Flavoprotein</keyword>
<dbReference type="PRINTS" id="PR00420">
    <property type="entry name" value="RNGMNOXGNASE"/>
</dbReference>
<dbReference type="PANTHER" id="PTHR46496:SF1">
    <property type="entry name" value="ZEAXANTHIN EPOXIDASE, CHLOROPLASTIC"/>
    <property type="match status" value="1"/>
</dbReference>
<reference evidence="6 7" key="1">
    <citation type="journal article" date="2010" name="Nature">
        <title>The Ectocarpus genome and the independent evolution of multicellularity in brown algae.</title>
        <authorList>
            <person name="Cock J.M."/>
            <person name="Sterck L."/>
            <person name="Rouze P."/>
            <person name="Scornet D."/>
            <person name="Allen A.E."/>
            <person name="Amoutzias G."/>
            <person name="Anthouard V."/>
            <person name="Artiguenave F."/>
            <person name="Aury J.M."/>
            <person name="Badger J.H."/>
            <person name="Beszteri B."/>
            <person name="Billiau K."/>
            <person name="Bonnet E."/>
            <person name="Bothwell J.H."/>
            <person name="Bowler C."/>
            <person name="Boyen C."/>
            <person name="Brownlee C."/>
            <person name="Carrano C.J."/>
            <person name="Charrier B."/>
            <person name="Cho G.Y."/>
            <person name="Coelho S.M."/>
            <person name="Collen J."/>
            <person name="Corre E."/>
            <person name="Da Silva C."/>
            <person name="Delage L."/>
            <person name="Delaroque N."/>
            <person name="Dittami S.M."/>
            <person name="Doulbeau S."/>
            <person name="Elias M."/>
            <person name="Farnham G."/>
            <person name="Gachon C.M."/>
            <person name="Gschloessl B."/>
            <person name="Heesch S."/>
            <person name="Jabbari K."/>
            <person name="Jubin C."/>
            <person name="Kawai H."/>
            <person name="Kimura K."/>
            <person name="Kloareg B."/>
            <person name="Kupper F.C."/>
            <person name="Lang D."/>
            <person name="Le Bail A."/>
            <person name="Leblanc C."/>
            <person name="Lerouge P."/>
            <person name="Lohr M."/>
            <person name="Lopez P.J."/>
            <person name="Martens C."/>
            <person name="Maumus F."/>
            <person name="Michel G."/>
            <person name="Miranda-Saavedra D."/>
            <person name="Morales J."/>
            <person name="Moreau H."/>
            <person name="Motomura T."/>
            <person name="Nagasato C."/>
            <person name="Napoli C.A."/>
            <person name="Nelson D.R."/>
            <person name="Nyvall-Collen P."/>
            <person name="Peters A.F."/>
            <person name="Pommier C."/>
            <person name="Potin P."/>
            <person name="Poulain J."/>
            <person name="Quesneville H."/>
            <person name="Read B."/>
            <person name="Rensing S.A."/>
            <person name="Ritter A."/>
            <person name="Rousvoal S."/>
            <person name="Samanta M."/>
            <person name="Samson G."/>
            <person name="Schroeder D.C."/>
            <person name="Segurens B."/>
            <person name="Strittmatter M."/>
            <person name="Tonon T."/>
            <person name="Tregear J.W."/>
            <person name="Valentin K."/>
            <person name="von Dassow P."/>
            <person name="Yamagishi T."/>
            <person name="Van de Peer Y."/>
            <person name="Wincker P."/>
        </authorList>
    </citation>
    <scope>NUCLEOTIDE SEQUENCE [LARGE SCALE GENOMIC DNA]</scope>
    <source>
        <strain evidence="7">Ec32 / CCAP1310/4</strain>
    </source>
</reference>
<dbReference type="STRING" id="2880.D8LE88"/>
<dbReference type="EMBL" id="FN649760">
    <property type="protein sequence ID" value="CBN74164.1"/>
    <property type="molecule type" value="Genomic_DNA"/>
</dbReference>
<evidence type="ECO:0000256" key="2">
    <source>
        <dbReference type="ARBA" id="ARBA00022630"/>
    </source>
</evidence>
<evidence type="ECO:0000313" key="6">
    <source>
        <dbReference type="EMBL" id="CBN74164.1"/>
    </source>
</evidence>
<protein>
    <submittedName>
        <fullName evidence="6">Flavoprotein Monooxygenase</fullName>
        <ecNumber evidence="6">1.14.14.1</ecNumber>
    </submittedName>
</protein>
<dbReference type="EC" id="1.14.14.1" evidence="6"/>
<dbReference type="SUPFAM" id="SSF51905">
    <property type="entry name" value="FAD/NAD(P)-binding domain"/>
    <property type="match status" value="1"/>
</dbReference>
<proteinExistence type="predicted"/>
<gene>
    <name evidence="6" type="ORF">Esi_0013_0082</name>
</gene>
<evidence type="ECO:0000256" key="3">
    <source>
        <dbReference type="ARBA" id="ARBA00022827"/>
    </source>
</evidence>
<keyword evidence="3" id="KW-0274">FAD</keyword>
<organism evidence="6 7">
    <name type="scientific">Ectocarpus siliculosus</name>
    <name type="common">Brown alga</name>
    <name type="synonym">Conferva siliculosa</name>
    <dbReference type="NCBI Taxonomy" id="2880"/>
    <lineage>
        <taxon>Eukaryota</taxon>
        <taxon>Sar</taxon>
        <taxon>Stramenopiles</taxon>
        <taxon>Ochrophyta</taxon>
        <taxon>PX clade</taxon>
        <taxon>Phaeophyceae</taxon>
        <taxon>Ectocarpales</taxon>
        <taxon>Ectocarpaceae</taxon>
        <taxon>Ectocarpus</taxon>
    </lineage>
</organism>
<dbReference type="Gene3D" id="3.50.50.60">
    <property type="entry name" value="FAD/NAD(P)-binding domain"/>
    <property type="match status" value="1"/>
</dbReference>
<evidence type="ECO:0000313" key="7">
    <source>
        <dbReference type="Proteomes" id="UP000002630"/>
    </source>
</evidence>
<accession>D8LE88</accession>
<sequence>MTPITKLVGYPFIGISRHALQKVLLGHLEDDDVELGARLERLDTDEGEGITELRFRGQSEVVRARAVIGADGRRSIVRKKVLAAEERNCDWALTWWALADIPEPATPKGEFRMSYSTKQAIYYGEVEEGVTMWSFTCWRDGEIERDPELRAGRALKELEGWPEEVRNVVRNTPPNKIIEVYVGDSPLQWTTWSKQPGVSLMGDAAHSMLPTLAMGVTTALQDAAALTKCIDNADTPLMEALKEYENARRVPSATLQLISRVAMVFIENVLCG</sequence>
<dbReference type="InterPro" id="IPR002938">
    <property type="entry name" value="FAD-bd"/>
</dbReference>
<name>D8LE88_ECTSI</name>
<dbReference type="InParanoid" id="D8LE88"/>
<dbReference type="GO" id="GO:0071949">
    <property type="term" value="F:FAD binding"/>
    <property type="evidence" value="ECO:0007669"/>
    <property type="project" value="InterPro"/>
</dbReference>
<dbReference type="eggNOG" id="KOG2614">
    <property type="taxonomic scope" value="Eukaryota"/>
</dbReference>
<evidence type="ECO:0000256" key="1">
    <source>
        <dbReference type="ARBA" id="ARBA00001974"/>
    </source>
</evidence>
<evidence type="ECO:0000256" key="4">
    <source>
        <dbReference type="ARBA" id="ARBA00023002"/>
    </source>
</evidence>
<dbReference type="Pfam" id="PF01494">
    <property type="entry name" value="FAD_binding_3"/>
    <property type="match status" value="1"/>
</dbReference>
<comment type="cofactor">
    <cofactor evidence="1">
        <name>FAD</name>
        <dbReference type="ChEBI" id="CHEBI:57692"/>
    </cofactor>
</comment>
<evidence type="ECO:0000259" key="5">
    <source>
        <dbReference type="Pfam" id="PF01494"/>
    </source>
</evidence>
<dbReference type="GO" id="GO:0016712">
    <property type="term" value="F:oxidoreductase activity, acting on paired donors, with incorporation or reduction of molecular oxygen, reduced flavin or flavoprotein as one donor, and incorporation of one atom of oxygen"/>
    <property type="evidence" value="ECO:0007669"/>
    <property type="project" value="UniProtKB-EC"/>
</dbReference>
<dbReference type="OrthoDB" id="16820at2759"/>
<dbReference type="Proteomes" id="UP000002630">
    <property type="component" value="Unassembled WGS sequence"/>
</dbReference>
<dbReference type="InterPro" id="IPR036188">
    <property type="entry name" value="FAD/NAD-bd_sf"/>
</dbReference>
<keyword evidence="6" id="KW-0503">Monooxygenase</keyword>
<dbReference type="AlphaFoldDB" id="D8LE88"/>
<feature type="domain" description="FAD-binding" evidence="5">
    <location>
        <begin position="16"/>
        <end position="230"/>
    </location>
</feature>
<keyword evidence="7" id="KW-1185">Reference proteome</keyword>
<dbReference type="PANTHER" id="PTHR46496">
    <property type="match status" value="1"/>
</dbReference>
<keyword evidence="4 6" id="KW-0560">Oxidoreductase</keyword>